<dbReference type="InterPro" id="IPR036390">
    <property type="entry name" value="WH_DNA-bd_sf"/>
</dbReference>
<evidence type="ECO:0000256" key="4">
    <source>
        <dbReference type="SAM" id="MobiDB-lite"/>
    </source>
</evidence>
<gene>
    <name evidence="6" type="ORF">AB5J58_32920</name>
</gene>
<dbReference type="InterPro" id="IPR036388">
    <property type="entry name" value="WH-like_DNA-bd_sf"/>
</dbReference>
<dbReference type="PROSITE" id="PS01117">
    <property type="entry name" value="HTH_MARR_1"/>
    <property type="match status" value="1"/>
</dbReference>
<dbReference type="RefSeq" id="WP_369190170.1">
    <property type="nucleotide sequence ID" value="NZ_CP163431.1"/>
</dbReference>
<feature type="compositionally biased region" description="Basic and acidic residues" evidence="4">
    <location>
        <begin position="1"/>
        <end position="14"/>
    </location>
</feature>
<name>A0AB39MIS1_9ACTN</name>
<dbReference type="SUPFAM" id="SSF46785">
    <property type="entry name" value="Winged helix' DNA-binding domain"/>
    <property type="match status" value="1"/>
</dbReference>
<dbReference type="InterPro" id="IPR023187">
    <property type="entry name" value="Tscrpt_reg_MarR-type_CS"/>
</dbReference>
<dbReference type="CDD" id="cd00090">
    <property type="entry name" value="HTH_ARSR"/>
    <property type="match status" value="1"/>
</dbReference>
<dbReference type="InterPro" id="IPR011991">
    <property type="entry name" value="ArsR-like_HTH"/>
</dbReference>
<dbReference type="Gene3D" id="1.10.10.10">
    <property type="entry name" value="Winged helix-like DNA-binding domain superfamily/Winged helix DNA-binding domain"/>
    <property type="match status" value="1"/>
</dbReference>
<evidence type="ECO:0000256" key="1">
    <source>
        <dbReference type="ARBA" id="ARBA00023015"/>
    </source>
</evidence>
<dbReference type="PANTHER" id="PTHR33164">
    <property type="entry name" value="TRANSCRIPTIONAL REGULATOR, MARR FAMILY"/>
    <property type="match status" value="1"/>
</dbReference>
<keyword evidence="1" id="KW-0805">Transcription regulation</keyword>
<dbReference type="GO" id="GO:0006950">
    <property type="term" value="P:response to stress"/>
    <property type="evidence" value="ECO:0007669"/>
    <property type="project" value="TreeGrafter"/>
</dbReference>
<evidence type="ECO:0000259" key="5">
    <source>
        <dbReference type="PROSITE" id="PS50995"/>
    </source>
</evidence>
<evidence type="ECO:0000256" key="3">
    <source>
        <dbReference type="ARBA" id="ARBA00023163"/>
    </source>
</evidence>
<keyword evidence="3" id="KW-0804">Transcription</keyword>
<sequence length="194" mass="21256">MGADVHKGEDRNGDRPSGGGDRPSGDAERLSGGGDAAPAGDAVPAGGDEPVADHEYLSLERELTFLLRRARANQGEMAREVHPDLESAAYGLLVRLEEYGRQRATELAAYIGVGKATMSRQLRALEDLGLIAREPDPADGRAWLVDLTDEGRRRVTHVREARRARYVTQLSHWDRREVAELARLLQQLNGVIGK</sequence>
<evidence type="ECO:0000256" key="2">
    <source>
        <dbReference type="ARBA" id="ARBA00023125"/>
    </source>
</evidence>
<protein>
    <submittedName>
        <fullName evidence="6">MarR family winged helix-turn-helix transcriptional regulator</fullName>
    </submittedName>
</protein>
<dbReference type="GO" id="GO:0003677">
    <property type="term" value="F:DNA binding"/>
    <property type="evidence" value="ECO:0007669"/>
    <property type="project" value="UniProtKB-KW"/>
</dbReference>
<dbReference type="PROSITE" id="PS50995">
    <property type="entry name" value="HTH_MARR_2"/>
    <property type="match status" value="1"/>
</dbReference>
<dbReference type="EMBL" id="CP163431">
    <property type="protein sequence ID" value="XDQ04658.1"/>
    <property type="molecule type" value="Genomic_DNA"/>
</dbReference>
<feature type="compositionally biased region" description="Low complexity" evidence="4">
    <location>
        <begin position="36"/>
        <end position="48"/>
    </location>
</feature>
<dbReference type="InterPro" id="IPR000835">
    <property type="entry name" value="HTH_MarR-typ"/>
</dbReference>
<dbReference type="PANTHER" id="PTHR33164:SF57">
    <property type="entry name" value="MARR-FAMILY TRANSCRIPTIONAL REGULATOR"/>
    <property type="match status" value="1"/>
</dbReference>
<dbReference type="AlphaFoldDB" id="A0AB39MIS1"/>
<accession>A0AB39MIS1</accession>
<dbReference type="PRINTS" id="PR00598">
    <property type="entry name" value="HTHMARR"/>
</dbReference>
<dbReference type="SMART" id="SM00347">
    <property type="entry name" value="HTH_MARR"/>
    <property type="match status" value="1"/>
</dbReference>
<organism evidence="6">
    <name type="scientific">Streptomyces sp. R08</name>
    <dbReference type="NCBI Taxonomy" id="3238624"/>
    <lineage>
        <taxon>Bacteria</taxon>
        <taxon>Bacillati</taxon>
        <taxon>Actinomycetota</taxon>
        <taxon>Actinomycetes</taxon>
        <taxon>Kitasatosporales</taxon>
        <taxon>Streptomycetaceae</taxon>
        <taxon>Streptomyces</taxon>
    </lineage>
</organism>
<evidence type="ECO:0000313" key="6">
    <source>
        <dbReference type="EMBL" id="XDQ04658.1"/>
    </source>
</evidence>
<dbReference type="GO" id="GO:0003700">
    <property type="term" value="F:DNA-binding transcription factor activity"/>
    <property type="evidence" value="ECO:0007669"/>
    <property type="project" value="InterPro"/>
</dbReference>
<feature type="domain" description="HTH marR-type" evidence="5">
    <location>
        <begin position="60"/>
        <end position="190"/>
    </location>
</feature>
<reference evidence="6" key="1">
    <citation type="submission" date="2024-07" db="EMBL/GenBank/DDBJ databases">
        <authorList>
            <person name="Yu S.T."/>
        </authorList>
    </citation>
    <scope>NUCLEOTIDE SEQUENCE</scope>
    <source>
        <strain evidence="6">R08</strain>
    </source>
</reference>
<proteinExistence type="predicted"/>
<feature type="region of interest" description="Disordered" evidence="4">
    <location>
        <begin position="1"/>
        <end position="50"/>
    </location>
</feature>
<keyword evidence="2" id="KW-0238">DNA-binding</keyword>
<dbReference type="Pfam" id="PF01047">
    <property type="entry name" value="MarR"/>
    <property type="match status" value="1"/>
</dbReference>
<dbReference type="InterPro" id="IPR039422">
    <property type="entry name" value="MarR/SlyA-like"/>
</dbReference>